<dbReference type="Proteomes" id="UP000001514">
    <property type="component" value="Unassembled WGS sequence"/>
</dbReference>
<dbReference type="HOGENOM" id="CLU_1941708_0_0_1"/>
<organism evidence="3">
    <name type="scientific">Selaginella moellendorffii</name>
    <name type="common">Spikemoss</name>
    <dbReference type="NCBI Taxonomy" id="88036"/>
    <lineage>
        <taxon>Eukaryota</taxon>
        <taxon>Viridiplantae</taxon>
        <taxon>Streptophyta</taxon>
        <taxon>Embryophyta</taxon>
        <taxon>Tracheophyta</taxon>
        <taxon>Lycopodiopsida</taxon>
        <taxon>Selaginellales</taxon>
        <taxon>Selaginellaceae</taxon>
        <taxon>Selaginella</taxon>
    </lineage>
</organism>
<name>D8R636_SELML</name>
<dbReference type="InParanoid" id="D8R636"/>
<evidence type="ECO:0000313" key="3">
    <source>
        <dbReference type="Proteomes" id="UP000001514"/>
    </source>
</evidence>
<feature type="region of interest" description="Disordered" evidence="1">
    <location>
        <begin position="1"/>
        <end position="81"/>
    </location>
</feature>
<keyword evidence="3" id="KW-1185">Reference proteome</keyword>
<dbReference type="eggNOG" id="ENOG502S1XX">
    <property type="taxonomic scope" value="Eukaryota"/>
</dbReference>
<reference evidence="2 3" key="1">
    <citation type="journal article" date="2011" name="Science">
        <title>The Selaginella genome identifies genetic changes associated with the evolution of vascular plants.</title>
        <authorList>
            <person name="Banks J.A."/>
            <person name="Nishiyama T."/>
            <person name="Hasebe M."/>
            <person name="Bowman J.L."/>
            <person name="Gribskov M."/>
            <person name="dePamphilis C."/>
            <person name="Albert V.A."/>
            <person name="Aono N."/>
            <person name="Aoyama T."/>
            <person name="Ambrose B.A."/>
            <person name="Ashton N.W."/>
            <person name="Axtell M.J."/>
            <person name="Barker E."/>
            <person name="Barker M.S."/>
            <person name="Bennetzen J.L."/>
            <person name="Bonawitz N.D."/>
            <person name="Chapple C."/>
            <person name="Cheng C."/>
            <person name="Correa L.G."/>
            <person name="Dacre M."/>
            <person name="DeBarry J."/>
            <person name="Dreyer I."/>
            <person name="Elias M."/>
            <person name="Engstrom E.M."/>
            <person name="Estelle M."/>
            <person name="Feng L."/>
            <person name="Finet C."/>
            <person name="Floyd S.K."/>
            <person name="Frommer W.B."/>
            <person name="Fujita T."/>
            <person name="Gramzow L."/>
            <person name="Gutensohn M."/>
            <person name="Harholt J."/>
            <person name="Hattori M."/>
            <person name="Heyl A."/>
            <person name="Hirai T."/>
            <person name="Hiwatashi Y."/>
            <person name="Ishikawa M."/>
            <person name="Iwata M."/>
            <person name="Karol K.G."/>
            <person name="Koehler B."/>
            <person name="Kolukisaoglu U."/>
            <person name="Kubo M."/>
            <person name="Kurata T."/>
            <person name="Lalonde S."/>
            <person name="Li K."/>
            <person name="Li Y."/>
            <person name="Litt A."/>
            <person name="Lyons E."/>
            <person name="Manning G."/>
            <person name="Maruyama T."/>
            <person name="Michael T.P."/>
            <person name="Mikami K."/>
            <person name="Miyazaki S."/>
            <person name="Morinaga S."/>
            <person name="Murata T."/>
            <person name="Mueller-Roeber B."/>
            <person name="Nelson D.R."/>
            <person name="Obara M."/>
            <person name="Oguri Y."/>
            <person name="Olmstead R.G."/>
            <person name="Onodera N."/>
            <person name="Petersen B.L."/>
            <person name="Pils B."/>
            <person name="Prigge M."/>
            <person name="Rensing S.A."/>
            <person name="Riano-Pachon D.M."/>
            <person name="Roberts A.W."/>
            <person name="Sato Y."/>
            <person name="Scheller H.V."/>
            <person name="Schulz B."/>
            <person name="Schulz C."/>
            <person name="Shakirov E.V."/>
            <person name="Shibagaki N."/>
            <person name="Shinohara N."/>
            <person name="Shippen D.E."/>
            <person name="Soerensen I."/>
            <person name="Sotooka R."/>
            <person name="Sugimoto N."/>
            <person name="Sugita M."/>
            <person name="Sumikawa N."/>
            <person name="Tanurdzic M."/>
            <person name="Theissen G."/>
            <person name="Ulvskov P."/>
            <person name="Wakazuki S."/>
            <person name="Weng J.K."/>
            <person name="Willats W.W."/>
            <person name="Wipf D."/>
            <person name="Wolf P.G."/>
            <person name="Yang L."/>
            <person name="Zimmer A.D."/>
            <person name="Zhu Q."/>
            <person name="Mitros T."/>
            <person name="Hellsten U."/>
            <person name="Loque D."/>
            <person name="Otillar R."/>
            <person name="Salamov A."/>
            <person name="Schmutz J."/>
            <person name="Shapiro H."/>
            <person name="Lindquist E."/>
            <person name="Lucas S."/>
            <person name="Rokhsar D."/>
            <person name="Grigoriev I.V."/>
        </authorList>
    </citation>
    <scope>NUCLEOTIDE SEQUENCE [LARGE SCALE GENOMIC DNA]</scope>
</reference>
<evidence type="ECO:0008006" key="4">
    <source>
        <dbReference type="Google" id="ProtNLM"/>
    </source>
</evidence>
<proteinExistence type="predicted"/>
<evidence type="ECO:0000256" key="1">
    <source>
        <dbReference type="SAM" id="MobiDB-lite"/>
    </source>
</evidence>
<gene>
    <name evidence="2" type="ORF">SELMODRAFT_407590</name>
</gene>
<evidence type="ECO:0000313" key="2">
    <source>
        <dbReference type="EMBL" id="EFJ32597.1"/>
    </source>
</evidence>
<dbReference type="FunCoup" id="D8R636">
    <property type="interactions" value="92"/>
</dbReference>
<accession>D8R636</accession>
<feature type="compositionally biased region" description="Basic and acidic residues" evidence="1">
    <location>
        <begin position="72"/>
        <end position="81"/>
    </location>
</feature>
<feature type="compositionally biased region" description="Basic and acidic residues" evidence="1">
    <location>
        <begin position="15"/>
        <end position="47"/>
    </location>
</feature>
<dbReference type="AlphaFoldDB" id="D8R636"/>
<dbReference type="Gramene" id="EFJ32597">
    <property type="protein sequence ID" value="EFJ32597"/>
    <property type="gene ID" value="SELMODRAFT_407590"/>
</dbReference>
<dbReference type="KEGG" id="smo:SELMODRAFT_407590"/>
<protein>
    <recommendedName>
        <fullName evidence="4">Hyaluronan/mRNA-binding protein domain-containing protein</fullName>
    </recommendedName>
</protein>
<sequence length="130" mass="14186">MDEARDVVDQSPIVEDLKGEDHQPNAPHHGTEYADRKNAKKGVERLNRHGGPVGVRAQPKKGGKGGEFTWEGNKDPTQYDKESVPVAIDEKGPNYVDEEQEEQDRKVAAGVVEVAKLAPHDISVIDVAAP</sequence>
<dbReference type="EMBL" id="GL377572">
    <property type="protein sequence ID" value="EFJ32597.1"/>
    <property type="molecule type" value="Genomic_DNA"/>
</dbReference>